<dbReference type="Proteomes" id="UP000470302">
    <property type="component" value="Unassembled WGS sequence"/>
</dbReference>
<proteinExistence type="predicted"/>
<accession>A0A845GAV9</accession>
<dbReference type="RefSeq" id="WP_161099317.1">
    <property type="nucleotide sequence ID" value="NZ_WWCW01000126.1"/>
</dbReference>
<evidence type="ECO:0000313" key="1">
    <source>
        <dbReference type="EMBL" id="MYM90535.1"/>
    </source>
</evidence>
<gene>
    <name evidence="1" type="ORF">GTP91_25600</name>
</gene>
<name>A0A845GAV9_9BURK</name>
<dbReference type="EMBL" id="WWCW01000126">
    <property type="protein sequence ID" value="MYM90535.1"/>
    <property type="molecule type" value="Genomic_DNA"/>
</dbReference>
<comment type="caution">
    <text evidence="1">The sequence shown here is derived from an EMBL/GenBank/DDBJ whole genome shotgun (WGS) entry which is preliminary data.</text>
</comment>
<protein>
    <submittedName>
        <fullName evidence="1">Uncharacterized protein</fullName>
    </submittedName>
</protein>
<evidence type="ECO:0000313" key="2">
    <source>
        <dbReference type="Proteomes" id="UP000470302"/>
    </source>
</evidence>
<reference evidence="1 2" key="1">
    <citation type="submission" date="2020-01" db="EMBL/GenBank/DDBJ databases">
        <title>Novel species isolated from a subtropical stream in China.</title>
        <authorList>
            <person name="Lu H."/>
        </authorList>
    </citation>
    <scope>NUCLEOTIDE SEQUENCE [LARGE SCALE GENOMIC DNA]</scope>
    <source>
        <strain evidence="1 2">FT82W</strain>
    </source>
</reference>
<organism evidence="1 2">
    <name type="scientific">Duganella vulcania</name>
    <dbReference type="NCBI Taxonomy" id="2692166"/>
    <lineage>
        <taxon>Bacteria</taxon>
        <taxon>Pseudomonadati</taxon>
        <taxon>Pseudomonadota</taxon>
        <taxon>Betaproteobacteria</taxon>
        <taxon>Burkholderiales</taxon>
        <taxon>Oxalobacteraceae</taxon>
        <taxon>Telluria group</taxon>
        <taxon>Duganella</taxon>
    </lineage>
</organism>
<dbReference type="AlphaFoldDB" id="A0A845GAV9"/>
<sequence length="55" mass="5936">MLSAIAFNVAGYRQQVVANCANSMSWKGMATRSAGGDGVNNNPFFKNVRQIVETI</sequence>